<evidence type="ECO:0000256" key="7">
    <source>
        <dbReference type="ARBA" id="ARBA00023139"/>
    </source>
</evidence>
<feature type="domain" description="Lipocalin/cytosolic fatty-acid binding" evidence="13">
    <location>
        <begin position="35"/>
        <end position="181"/>
    </location>
</feature>
<evidence type="ECO:0000256" key="2">
    <source>
        <dbReference type="ARBA" id="ARBA00006889"/>
    </source>
</evidence>
<dbReference type="EMBL" id="QJUL01000038">
    <property type="protein sequence ID" value="TBU87411.1"/>
    <property type="molecule type" value="Genomic_DNA"/>
</dbReference>
<evidence type="ECO:0000256" key="11">
    <source>
        <dbReference type="ARBA" id="ARBA00071217"/>
    </source>
</evidence>
<evidence type="ECO:0000313" key="14">
    <source>
        <dbReference type="EMBL" id="TBU87411.1"/>
    </source>
</evidence>
<keyword evidence="7" id="KW-0564">Palmitate</keyword>
<dbReference type="InterPro" id="IPR012674">
    <property type="entry name" value="Calycin"/>
</dbReference>
<protein>
    <recommendedName>
        <fullName evidence="11">Outer membrane lipoprotein Blc</fullName>
    </recommendedName>
</protein>
<evidence type="ECO:0000256" key="10">
    <source>
        <dbReference type="ARBA" id="ARBA00057024"/>
    </source>
</evidence>
<gene>
    <name evidence="14" type="ORF">DNK44_20250</name>
</gene>
<evidence type="ECO:0000313" key="15">
    <source>
        <dbReference type="Proteomes" id="UP000293172"/>
    </source>
</evidence>
<dbReference type="InterPro" id="IPR000566">
    <property type="entry name" value="Lipocln_cytosolic_FA-bd_dom"/>
</dbReference>
<dbReference type="PANTHER" id="PTHR10612:SF34">
    <property type="entry name" value="APOLIPOPROTEIN D"/>
    <property type="match status" value="1"/>
</dbReference>
<evidence type="ECO:0000256" key="12">
    <source>
        <dbReference type="SAM" id="SignalP"/>
    </source>
</evidence>
<keyword evidence="5" id="KW-0446">Lipid-binding</keyword>
<dbReference type="Proteomes" id="UP000293172">
    <property type="component" value="Unassembled WGS sequence"/>
</dbReference>
<comment type="similarity">
    <text evidence="2">Belongs to the calycin superfamily. Lipocalin family.</text>
</comment>
<evidence type="ECO:0000259" key="13">
    <source>
        <dbReference type="Pfam" id="PF08212"/>
    </source>
</evidence>
<comment type="subunit">
    <text evidence="3">Homodimer.</text>
</comment>
<keyword evidence="9" id="KW-0449">Lipoprotein</keyword>
<dbReference type="InterPro" id="IPR022272">
    <property type="entry name" value="Lipocalin_CS"/>
</dbReference>
<keyword evidence="6" id="KW-0472">Membrane</keyword>
<sequence>MTAIRPWMLALAAVVLAGCANSGTGVVPPQTVKTVDLQRYQGTWYEVARLPMFFQRNCAQSEAHYALQEDGSMAVSNRCLTREGDWTQVQGRAVPQVEGQTDKLWVTFDNGFSRLLPGVSKGEYWVLELDDDYQVALVGHPNRKYLWLLSRTPQIADEVRDELLTVARRQGYDTDELIWREGANRRAERSLLGRDCAFPPHQAASGYVPMVGCSGLLQGRPSDRMRLHPPYDPRQSSVGWVKQRWAVTDQARRLWSAA</sequence>
<comment type="caution">
    <text evidence="14">The sequence shown here is derived from an EMBL/GenBank/DDBJ whole genome shotgun (WGS) entry which is preliminary data.</text>
</comment>
<dbReference type="PRINTS" id="PR01171">
    <property type="entry name" value="BCTLIPOCALIN"/>
</dbReference>
<evidence type="ECO:0000256" key="1">
    <source>
        <dbReference type="ARBA" id="ARBA00004459"/>
    </source>
</evidence>
<dbReference type="FunFam" id="2.40.128.20:FF:000002">
    <property type="entry name" value="Outer membrane lipoprotein Blc"/>
    <property type="match status" value="1"/>
</dbReference>
<feature type="signal peptide" evidence="12">
    <location>
        <begin position="1"/>
        <end position="22"/>
    </location>
</feature>
<dbReference type="Pfam" id="PF08212">
    <property type="entry name" value="Lipocalin_2"/>
    <property type="match status" value="1"/>
</dbReference>
<dbReference type="SUPFAM" id="SSF50814">
    <property type="entry name" value="Lipocalins"/>
    <property type="match status" value="1"/>
</dbReference>
<evidence type="ECO:0000256" key="4">
    <source>
        <dbReference type="ARBA" id="ARBA00022729"/>
    </source>
</evidence>
<dbReference type="PROSITE" id="PS51257">
    <property type="entry name" value="PROKAR_LIPOPROTEIN"/>
    <property type="match status" value="1"/>
</dbReference>
<dbReference type="OrthoDB" id="9793905at2"/>
<dbReference type="GO" id="GO:0008289">
    <property type="term" value="F:lipid binding"/>
    <property type="evidence" value="ECO:0007669"/>
    <property type="project" value="UniProtKB-KW"/>
</dbReference>
<evidence type="ECO:0000256" key="6">
    <source>
        <dbReference type="ARBA" id="ARBA00023136"/>
    </source>
</evidence>
<evidence type="ECO:0000256" key="9">
    <source>
        <dbReference type="ARBA" id="ARBA00023288"/>
    </source>
</evidence>
<dbReference type="Gene3D" id="2.40.128.20">
    <property type="match status" value="1"/>
</dbReference>
<dbReference type="AlphaFoldDB" id="A0A4Q9QWI3"/>
<dbReference type="InterPro" id="IPR002446">
    <property type="entry name" value="Lipocalin_bac"/>
</dbReference>
<dbReference type="GO" id="GO:0009279">
    <property type="term" value="C:cell outer membrane"/>
    <property type="evidence" value="ECO:0007669"/>
    <property type="project" value="UniProtKB-SubCell"/>
</dbReference>
<comment type="function">
    <text evidence="10">Involved in the storage or transport of lipids necessary for membrane maintenance under stressful conditions. Displays a binding preference for lysophospholipids.</text>
</comment>
<organism evidence="14 15">
    <name type="scientific">Phytopseudomonas dryadis</name>
    <dbReference type="NCBI Taxonomy" id="2487520"/>
    <lineage>
        <taxon>Bacteria</taxon>
        <taxon>Pseudomonadati</taxon>
        <taxon>Pseudomonadota</taxon>
        <taxon>Gammaproteobacteria</taxon>
        <taxon>Pseudomonadales</taxon>
        <taxon>Pseudomonadaceae</taxon>
        <taxon>Phytopseudomonas</taxon>
    </lineage>
</organism>
<dbReference type="InterPro" id="IPR047202">
    <property type="entry name" value="Lipocalin_Blc-like_dom"/>
</dbReference>
<dbReference type="PROSITE" id="PS00213">
    <property type="entry name" value="LIPOCALIN"/>
    <property type="match status" value="1"/>
</dbReference>
<feature type="chain" id="PRO_5020364010" description="Outer membrane lipoprotein Blc" evidence="12">
    <location>
        <begin position="23"/>
        <end position="258"/>
    </location>
</feature>
<accession>A0A4Q9QWI3</accession>
<dbReference type="PANTHER" id="PTHR10612">
    <property type="entry name" value="APOLIPOPROTEIN D"/>
    <property type="match status" value="1"/>
</dbReference>
<dbReference type="GO" id="GO:0006950">
    <property type="term" value="P:response to stress"/>
    <property type="evidence" value="ECO:0007669"/>
    <property type="project" value="UniProtKB-ARBA"/>
</dbReference>
<keyword evidence="8" id="KW-0998">Cell outer membrane</keyword>
<evidence type="ECO:0000256" key="8">
    <source>
        <dbReference type="ARBA" id="ARBA00023237"/>
    </source>
</evidence>
<evidence type="ECO:0000256" key="3">
    <source>
        <dbReference type="ARBA" id="ARBA00011738"/>
    </source>
</evidence>
<proteinExistence type="inferred from homology"/>
<evidence type="ECO:0000256" key="5">
    <source>
        <dbReference type="ARBA" id="ARBA00023121"/>
    </source>
</evidence>
<reference evidence="14 15" key="1">
    <citation type="submission" date="2018-06" db="EMBL/GenBank/DDBJ databases">
        <title>Three novel Pseudomonas species isolated from symptomatic oak.</title>
        <authorList>
            <person name="Bueno-Gonzalez V."/>
            <person name="Brady C."/>
        </authorList>
    </citation>
    <scope>NUCLEOTIDE SEQUENCE [LARGE SCALE GENOMIC DNA]</scope>
    <source>
        <strain evidence="14 15">P6B</strain>
    </source>
</reference>
<comment type="subcellular location">
    <subcellularLocation>
        <location evidence="1">Cell outer membrane</location>
        <topology evidence="1">Lipid-anchor</topology>
    </subcellularLocation>
</comment>
<dbReference type="CDD" id="cd19438">
    <property type="entry name" value="lipocalin_Blc-like"/>
    <property type="match status" value="1"/>
</dbReference>
<name>A0A4Q9QWI3_9GAMM</name>
<keyword evidence="4 12" id="KW-0732">Signal</keyword>